<dbReference type="OrthoDB" id="1678912at2759"/>
<proteinExistence type="predicted"/>
<feature type="domain" description="JmjC" evidence="2">
    <location>
        <begin position="228"/>
        <end position="387"/>
    </location>
</feature>
<evidence type="ECO:0000313" key="3">
    <source>
        <dbReference type="EMBL" id="KAF4467525.1"/>
    </source>
</evidence>
<dbReference type="EMBL" id="JAADYS010000736">
    <property type="protein sequence ID" value="KAF4467525.1"/>
    <property type="molecule type" value="Genomic_DNA"/>
</dbReference>
<evidence type="ECO:0000313" key="4">
    <source>
        <dbReference type="Proteomes" id="UP000554235"/>
    </source>
</evidence>
<dbReference type="Gene3D" id="2.60.120.650">
    <property type="entry name" value="Cupin"/>
    <property type="match status" value="1"/>
</dbReference>
<protein>
    <submittedName>
        <fullName evidence="3">Lysine -specific demethylase 4c</fullName>
    </submittedName>
</protein>
<feature type="compositionally biased region" description="Polar residues" evidence="1">
    <location>
        <begin position="400"/>
        <end position="412"/>
    </location>
</feature>
<feature type="region of interest" description="Disordered" evidence="1">
    <location>
        <begin position="1046"/>
        <end position="1078"/>
    </location>
</feature>
<keyword evidence="4" id="KW-1185">Reference proteome</keyword>
<organism evidence="3 4">
    <name type="scientific">Fusarium albosuccineum</name>
    <dbReference type="NCBI Taxonomy" id="1237068"/>
    <lineage>
        <taxon>Eukaryota</taxon>
        <taxon>Fungi</taxon>
        <taxon>Dikarya</taxon>
        <taxon>Ascomycota</taxon>
        <taxon>Pezizomycotina</taxon>
        <taxon>Sordariomycetes</taxon>
        <taxon>Hypocreomycetidae</taxon>
        <taxon>Hypocreales</taxon>
        <taxon>Nectriaceae</taxon>
        <taxon>Fusarium</taxon>
        <taxon>Fusarium decemcellulare species complex</taxon>
    </lineage>
</organism>
<dbReference type="PROSITE" id="PS51184">
    <property type="entry name" value="JMJC"/>
    <property type="match status" value="1"/>
</dbReference>
<dbReference type="Pfam" id="PF02373">
    <property type="entry name" value="JmjC"/>
    <property type="match status" value="1"/>
</dbReference>
<dbReference type="InterPro" id="IPR003347">
    <property type="entry name" value="JmjC_dom"/>
</dbReference>
<evidence type="ECO:0000259" key="2">
    <source>
        <dbReference type="PROSITE" id="PS51184"/>
    </source>
</evidence>
<accession>A0A8H4LFR9</accession>
<gene>
    <name evidence="3" type="ORF">FALBO_5608</name>
</gene>
<feature type="compositionally biased region" description="Polar residues" evidence="1">
    <location>
        <begin position="1049"/>
        <end position="1067"/>
    </location>
</feature>
<feature type="region of interest" description="Disordered" evidence="1">
    <location>
        <begin position="387"/>
        <end position="428"/>
    </location>
</feature>
<reference evidence="3 4" key="1">
    <citation type="submission" date="2020-01" db="EMBL/GenBank/DDBJ databases">
        <title>Identification and distribution of gene clusters putatively required for synthesis of sphingolipid metabolism inhibitors in phylogenetically diverse species of the filamentous fungus Fusarium.</title>
        <authorList>
            <person name="Kim H.-S."/>
            <person name="Busman M."/>
            <person name="Brown D.W."/>
            <person name="Divon H."/>
            <person name="Uhlig S."/>
            <person name="Proctor R.H."/>
        </authorList>
    </citation>
    <scope>NUCLEOTIDE SEQUENCE [LARGE SCALE GENOMIC DNA]</scope>
    <source>
        <strain evidence="3 4">NRRL 20459</strain>
    </source>
</reference>
<feature type="region of interest" description="Disordered" evidence="1">
    <location>
        <begin position="511"/>
        <end position="547"/>
    </location>
</feature>
<sequence length="1078" mass="119085">MPDVTVEALHQQFTAIAEAIELCRQWAGQSPGAEHTSWQRRDEEAMNAATWADKSKQYDINCMHHLLEPLKNQVVQFALSIQSNGYILQKRQTVTGSTSPAGCVPTNPALGPDDMCTRMTASLLRLSQMRGYGNRVAVIPMSDKALRDIKKHMQMDRDLRVEHNTFHRDAHGCVRVKSQVSEDEINWADLMKESRCPSPEGAAVFVEELVKELRLRDCEPAAYQSGRACYRRNNPSRLHPGEYLEDMREYCELTDEMVYIGRPRSTTFMGKARWNLRSATVGDRGHRVWTLIATTDTDKFRSWVREEWGCPGGDIDINRLGLLIPPSVLDSAGIGYEVWVQSPGMMIITEPGQYHQIISYSTCIERSIYVLFPGEQLELEAEVTLTPDRTISPGPGWRTDISTTTETAAQSRTRSRPTEHRARTSVEEAVEDLDTNGARRMSADTTPPRDLGTWIAPLGDGQSGHRQVNHYSMSLAEVGLYGMSTTITRELLGLASTADRGARQTEVVDLTSHVDGGDGDGNGARTVGRDDVSSFAGSAGQGSTPRPRTIINPIRNLVEAIQSVCIIKRFVSLVHHARLHPEQRTRRPLSQLNGALTERQWVQMVAKRIQLLQASKAESGFGKMCEAYDRVRLWKLYKNKRIGAKRIDDDHMDQLTDATGLSRGEIKKVAYKGRWLANLCKVYGPGLICFIPTSKFKVERTCVGATAFINLGKNKRRADWELFHDMVDDSYMRRICHAGATWLQSLDNGQDIEFTWEGRDINWDALDGFGRAEAVQPKSFTSPNPDVLDDIPDNMSERLDSLINDTATSTYSSSSWPSMMSLGSGGLLDSLSVNVSPVSHSELDATATHPNTTPAGVDVDVDFDFDFDFDFDSDSDFDFDDFSTAIANVPACLPTMTEGLDNSASFDTTPRELRMNMGIVSGPLPMHLVSASEESDIDVCMGHDAGDIDAESGCNVGLVQPLDSNIDMVGGMVLPWTPDAYCGNSEVAWGVGDQYLWLEKGGEGLLFGDLALPSFDQLGCPGPLNQELLGMDISTPWSLVDLGSARAPSDQTYQEPSVGTNGGNNFSMKGGDQQLGLF</sequence>
<keyword evidence="3" id="KW-0489">Methyltransferase</keyword>
<dbReference type="GO" id="GO:0032259">
    <property type="term" value="P:methylation"/>
    <property type="evidence" value="ECO:0007669"/>
    <property type="project" value="UniProtKB-KW"/>
</dbReference>
<name>A0A8H4LFR9_9HYPO</name>
<dbReference type="SUPFAM" id="SSF51197">
    <property type="entry name" value="Clavaminate synthase-like"/>
    <property type="match status" value="1"/>
</dbReference>
<feature type="compositionally biased region" description="Basic and acidic residues" evidence="1">
    <location>
        <begin position="416"/>
        <end position="426"/>
    </location>
</feature>
<comment type="caution">
    <text evidence="3">The sequence shown here is derived from an EMBL/GenBank/DDBJ whole genome shotgun (WGS) entry which is preliminary data.</text>
</comment>
<dbReference type="GO" id="GO:0008168">
    <property type="term" value="F:methyltransferase activity"/>
    <property type="evidence" value="ECO:0007669"/>
    <property type="project" value="UniProtKB-KW"/>
</dbReference>
<dbReference type="Proteomes" id="UP000554235">
    <property type="component" value="Unassembled WGS sequence"/>
</dbReference>
<keyword evidence="3" id="KW-0808">Transferase</keyword>
<evidence type="ECO:0000256" key="1">
    <source>
        <dbReference type="SAM" id="MobiDB-lite"/>
    </source>
</evidence>
<dbReference type="AlphaFoldDB" id="A0A8H4LFR9"/>